<evidence type="ECO:0000313" key="14">
    <source>
        <dbReference type="Proteomes" id="UP000422736"/>
    </source>
</evidence>
<evidence type="ECO:0000256" key="5">
    <source>
        <dbReference type="ARBA" id="ARBA00022816"/>
    </source>
</evidence>
<keyword evidence="14" id="KW-1185">Reference proteome</keyword>
<dbReference type="EMBL" id="CP015055">
    <property type="protein sequence ID" value="QGN14899.1"/>
    <property type="molecule type" value="Genomic_DNA"/>
</dbReference>
<evidence type="ECO:0000256" key="4">
    <source>
        <dbReference type="ARBA" id="ARBA00022448"/>
    </source>
</evidence>
<proteinExistence type="inferred from homology"/>
<comment type="function">
    <text evidence="10">RNA-binding protein that binds specific mRNAs including the ASH1 mRNA, coding for a repressor of the HO endonuclease. Part of the mRNA localization machinery that restricts accumulation of certain proteins to the bud and in the daughter cell. Required for the delivery of cortical endoplasmic reticulum into the emerging bud.</text>
</comment>
<evidence type="ECO:0000256" key="3">
    <source>
        <dbReference type="ARBA" id="ARBA00019884"/>
    </source>
</evidence>
<evidence type="ECO:0000256" key="9">
    <source>
        <dbReference type="ARBA" id="ARBA00023136"/>
    </source>
</evidence>
<feature type="coiled-coil region" evidence="11">
    <location>
        <begin position="110"/>
        <end position="179"/>
    </location>
</feature>
<evidence type="ECO:0000256" key="7">
    <source>
        <dbReference type="ARBA" id="ARBA00022884"/>
    </source>
</evidence>
<keyword evidence="7 11" id="KW-0694">RNA-binding</keyword>
<keyword evidence="8 11" id="KW-0175">Coiled coil</keyword>
<dbReference type="InterPro" id="IPR031398">
    <property type="entry name" value="She3"/>
</dbReference>
<organism evidence="13 14">
    <name type="scientific">Kluyveromyces marxianus</name>
    <name type="common">Yeast</name>
    <name type="synonym">Candida kefyr</name>
    <dbReference type="NCBI Taxonomy" id="4911"/>
    <lineage>
        <taxon>Eukaryota</taxon>
        <taxon>Fungi</taxon>
        <taxon>Dikarya</taxon>
        <taxon>Ascomycota</taxon>
        <taxon>Saccharomycotina</taxon>
        <taxon>Saccharomycetes</taxon>
        <taxon>Saccharomycetales</taxon>
        <taxon>Saccharomycetaceae</taxon>
        <taxon>Kluyveromyces</taxon>
    </lineage>
</organism>
<keyword evidence="5 11" id="KW-0509">mRNA transport</keyword>
<protein>
    <recommendedName>
        <fullName evidence="3 11">SWI5-dependent HO expression protein 3</fullName>
    </recommendedName>
</protein>
<evidence type="ECO:0000256" key="2">
    <source>
        <dbReference type="ARBA" id="ARBA00008123"/>
    </source>
</evidence>
<keyword evidence="9 11" id="KW-0472">Membrane</keyword>
<accession>A0ABX6ERD8</accession>
<keyword evidence="6 11" id="KW-0256">Endoplasmic reticulum</keyword>
<keyword evidence="4 11" id="KW-0813">Transport</keyword>
<gene>
    <name evidence="11 13" type="primary">SHE3</name>
    <name evidence="13" type="ORF">FIM1_1573</name>
</gene>
<evidence type="ECO:0000256" key="8">
    <source>
        <dbReference type="ARBA" id="ARBA00023054"/>
    </source>
</evidence>
<feature type="region of interest" description="Disordered" evidence="12">
    <location>
        <begin position="285"/>
        <end position="355"/>
    </location>
</feature>
<evidence type="ECO:0000256" key="10">
    <source>
        <dbReference type="ARBA" id="ARBA00024975"/>
    </source>
</evidence>
<feature type="region of interest" description="Disordered" evidence="12">
    <location>
        <begin position="31"/>
        <end position="61"/>
    </location>
</feature>
<comment type="similarity">
    <text evidence="2 11">Belongs to the SHE3 family.</text>
</comment>
<evidence type="ECO:0000256" key="1">
    <source>
        <dbReference type="ARBA" id="ARBA00004406"/>
    </source>
</evidence>
<evidence type="ECO:0000256" key="12">
    <source>
        <dbReference type="SAM" id="MobiDB-lite"/>
    </source>
</evidence>
<sequence>MMTQEQGILTPTKNMNASKFNINHGHFITNLESLESPTKKKDNANISGNGGNGNSNYSPGKYSTSRVIESLHGKIDDLTNTNLKMTTQCHHLVKELESSSEARKKHLETISRLQTENVNLKAMLDRKSNRLSELEASLKQESTSNSDLLKKNQELEETIKSLQKENEKLTEQSTMYKVQYDAVADSHKTYKDYFTNEISSLQHNLALLERSMTKQVESKVNEVYEIDNKIQQKLKSLESSTETFQRHATEEIEANIKKLDLESWEHSLQEAQQLLKKYKAQAQAEGVNLQDKPQMPPLRNNKRKTSAQKRTSFYGTPTGFSAVSNIQSPPSSSAKQLPGLKRASSIRVPSDNNKK</sequence>
<reference evidence="13 14" key="1">
    <citation type="submission" date="2016-03" db="EMBL/GenBank/DDBJ databases">
        <title>How can Kluyveromyces marxianus grow so fast - potential evolutionary course in Saccharomyces Complex revealed by comparative genomics.</title>
        <authorList>
            <person name="Mo W."/>
            <person name="Lu W."/>
            <person name="Yang X."/>
            <person name="Qi J."/>
            <person name="Lv H."/>
        </authorList>
    </citation>
    <scope>NUCLEOTIDE SEQUENCE [LARGE SCALE GENOMIC DNA]</scope>
    <source>
        <strain evidence="13 14">FIM1</strain>
    </source>
</reference>
<comment type="subcellular location">
    <subcellularLocation>
        <location evidence="1 11">Endoplasmic reticulum membrane</location>
        <topology evidence="1 11">Peripheral membrane protein</topology>
    </subcellularLocation>
</comment>
<evidence type="ECO:0000313" key="13">
    <source>
        <dbReference type="EMBL" id="QGN14899.1"/>
    </source>
</evidence>
<evidence type="ECO:0000256" key="11">
    <source>
        <dbReference type="RuleBase" id="RU362142"/>
    </source>
</evidence>
<name>A0ABX6ERD8_KLUMA</name>
<feature type="compositionally biased region" description="Polar residues" evidence="12">
    <location>
        <begin position="308"/>
        <end position="335"/>
    </location>
</feature>
<dbReference type="Proteomes" id="UP000422736">
    <property type="component" value="Chromosome 2"/>
</dbReference>
<dbReference type="Pfam" id="PF17078">
    <property type="entry name" value="SHE3"/>
    <property type="match status" value="1"/>
</dbReference>
<evidence type="ECO:0000256" key="6">
    <source>
        <dbReference type="ARBA" id="ARBA00022824"/>
    </source>
</evidence>